<dbReference type="RefSeq" id="WP_189540983.1">
    <property type="nucleotide sequence ID" value="NZ_BMZD01000004.1"/>
</dbReference>
<dbReference type="Pfam" id="PF00675">
    <property type="entry name" value="Peptidase_M16"/>
    <property type="match status" value="1"/>
</dbReference>
<keyword evidence="3" id="KW-0378">Hydrolase</keyword>
<dbReference type="Proteomes" id="UP000634139">
    <property type="component" value="Unassembled WGS sequence"/>
</dbReference>
<dbReference type="SUPFAM" id="SSF63411">
    <property type="entry name" value="LuxS/MPP-like metallohydrolase"/>
    <property type="match status" value="4"/>
</dbReference>
<dbReference type="AlphaFoldDB" id="A0A918RHR0"/>
<feature type="domain" description="Peptidase M16 C-terminal" evidence="8">
    <location>
        <begin position="737"/>
        <end position="895"/>
    </location>
</feature>
<feature type="chain" id="PRO_5037117456" evidence="6">
    <location>
        <begin position="28"/>
        <end position="982"/>
    </location>
</feature>
<protein>
    <submittedName>
        <fullName evidence="9">Peptidase M16</fullName>
    </submittedName>
</protein>
<dbReference type="GO" id="GO:0008237">
    <property type="term" value="F:metallopeptidase activity"/>
    <property type="evidence" value="ECO:0007669"/>
    <property type="project" value="UniProtKB-KW"/>
</dbReference>
<organism evidence="9 10">
    <name type="scientific">Novosphingobium arvoryzae</name>
    <dbReference type="NCBI Taxonomy" id="1256514"/>
    <lineage>
        <taxon>Bacteria</taxon>
        <taxon>Pseudomonadati</taxon>
        <taxon>Pseudomonadota</taxon>
        <taxon>Alphaproteobacteria</taxon>
        <taxon>Sphingomonadales</taxon>
        <taxon>Sphingomonadaceae</taxon>
        <taxon>Novosphingobium</taxon>
    </lineage>
</organism>
<dbReference type="InterPro" id="IPR007863">
    <property type="entry name" value="Peptidase_M16_C"/>
</dbReference>
<evidence type="ECO:0000259" key="8">
    <source>
        <dbReference type="Pfam" id="PF05193"/>
    </source>
</evidence>
<feature type="signal peptide" evidence="6">
    <location>
        <begin position="1"/>
        <end position="27"/>
    </location>
</feature>
<reference evidence="9" key="2">
    <citation type="submission" date="2020-09" db="EMBL/GenBank/DDBJ databases">
        <authorList>
            <person name="Sun Q."/>
            <person name="Kim S."/>
        </authorList>
    </citation>
    <scope>NUCLEOTIDE SEQUENCE</scope>
    <source>
        <strain evidence="9">KCTC 32422</strain>
    </source>
</reference>
<dbReference type="Gene3D" id="3.30.830.10">
    <property type="entry name" value="Metalloenzyme, LuxS/M16 peptidase-like"/>
    <property type="match status" value="4"/>
</dbReference>
<dbReference type="InterPro" id="IPR050626">
    <property type="entry name" value="Peptidase_M16"/>
</dbReference>
<evidence type="ECO:0000313" key="10">
    <source>
        <dbReference type="Proteomes" id="UP000634139"/>
    </source>
</evidence>
<feature type="domain" description="Peptidase M16 N-terminal" evidence="7">
    <location>
        <begin position="75"/>
        <end position="197"/>
    </location>
</feature>
<dbReference type="PANTHER" id="PTHR43690">
    <property type="entry name" value="NARDILYSIN"/>
    <property type="match status" value="1"/>
</dbReference>
<dbReference type="InterPro" id="IPR011765">
    <property type="entry name" value="Pept_M16_N"/>
</dbReference>
<reference evidence="9" key="1">
    <citation type="journal article" date="2014" name="Int. J. Syst. Evol. Microbiol.">
        <title>Complete genome sequence of Corynebacterium casei LMG S-19264T (=DSM 44701T), isolated from a smear-ripened cheese.</title>
        <authorList>
            <consortium name="US DOE Joint Genome Institute (JGI-PGF)"/>
            <person name="Walter F."/>
            <person name="Albersmeier A."/>
            <person name="Kalinowski J."/>
            <person name="Ruckert C."/>
        </authorList>
    </citation>
    <scope>NUCLEOTIDE SEQUENCE</scope>
    <source>
        <strain evidence="9">KCTC 32422</strain>
    </source>
</reference>
<sequence>MRFHSRASRSLASVLALLLIVPSAVSAQTQNRVNRSAVAADAAAAEVPWLYRDSDVPQDKEWKFGELANGMRYVVRQNGVPPGQVSIRIRMDVGSLHERDHEQGYAHLLEHLVFRQSKYLGQGQAIPTWQRLGATFGSDTNAETSPISTTFKLDLPNVTAASLEESFKLLSGMMIAPVLSERNVRAEVPIVLAEKRERGGTAARVAEATQKTLFAGQRMAIRSVIGTDATLKAANQARVRAFHARWYRPERAVVIAVGDADPALMASLIEKYFADWPVTGPAEPAPDFGDPVAPAGADPANPVGETGVIVEPDLPRGVNYAVMRPWRPVKDTIVYNQGIMIDSLAQAIINRRLEARARGGGSFLFAQVNQEKLNRSTDATFVSITPLTEDWKQALTDVRAVIADAMAEPPTEEEIAREVAEFSVAFESGVEQRRLLAGSKLADDMVTALDINETIASPETVLSIFRQSVPLFTPQAVLEHTRKLFTGAVIRSTLLTPKAGEADAAALKLALAEPVVADGKARLDSKPISFADLPPLGDPGAIKADVATGVLGIDQVELANGVKALLWPSTDEPGRLTVKVRWGAGFRAFRPEDAAYITLGDMALVGSGQGSLGQEQLDRISTGRKMGFDFEIKDSAFQFSADTRPADLADQLYLFAARFAQPRWDAAPVLRAKAAARLQYESYAASPQGVWQRDGRSLQRGGDARFRVPTPAEVEAATPEGFRQVWQPLLEQGPIEIQLFGDFDRNEALAALQKTFGALPKRAPLPSTLQPPRFAELPASTTPVVLTHRGDPTQAAAFVTWPTGGGMAGITESRKLEILANLFQNRLMLAMREKLGAAYAPQVSNSWPEDLENGGGLMALAQLQPAAVPMFLQTADEIAANLIARPPSADELERVTEPLRQQITRASTSSAFFMYQLEGATEDPRKLGAIRSILPDYTRTTPAEMQALARKYLVRGKSWRVAILPESAPATAGGRSSGAEGR</sequence>
<dbReference type="PANTHER" id="PTHR43690:SF17">
    <property type="entry name" value="PROTEIN YHJJ"/>
    <property type="match status" value="1"/>
</dbReference>
<keyword evidence="4" id="KW-0862">Zinc</keyword>
<evidence type="ECO:0000256" key="6">
    <source>
        <dbReference type="SAM" id="SignalP"/>
    </source>
</evidence>
<comment type="similarity">
    <text evidence="1">Belongs to the peptidase M16 family.</text>
</comment>
<dbReference type="GO" id="GO:0006508">
    <property type="term" value="P:proteolysis"/>
    <property type="evidence" value="ECO:0007669"/>
    <property type="project" value="UniProtKB-KW"/>
</dbReference>
<proteinExistence type="inferred from homology"/>
<dbReference type="EMBL" id="BMZD01000004">
    <property type="protein sequence ID" value="GGZ99336.1"/>
    <property type="molecule type" value="Genomic_DNA"/>
</dbReference>
<evidence type="ECO:0000259" key="7">
    <source>
        <dbReference type="Pfam" id="PF00675"/>
    </source>
</evidence>
<keyword evidence="10" id="KW-1185">Reference proteome</keyword>
<name>A0A918RHR0_9SPHN</name>
<evidence type="ECO:0000256" key="3">
    <source>
        <dbReference type="ARBA" id="ARBA00022801"/>
    </source>
</evidence>
<accession>A0A918RHR0</accession>
<dbReference type="Pfam" id="PF05193">
    <property type="entry name" value="Peptidase_M16_C"/>
    <property type="match status" value="2"/>
</dbReference>
<evidence type="ECO:0000256" key="1">
    <source>
        <dbReference type="ARBA" id="ARBA00007261"/>
    </source>
</evidence>
<comment type="caution">
    <text evidence="9">The sequence shown here is derived from an EMBL/GenBank/DDBJ whole genome shotgun (WGS) entry which is preliminary data.</text>
</comment>
<evidence type="ECO:0000256" key="5">
    <source>
        <dbReference type="ARBA" id="ARBA00023049"/>
    </source>
</evidence>
<dbReference type="GO" id="GO:0046872">
    <property type="term" value="F:metal ion binding"/>
    <property type="evidence" value="ECO:0007669"/>
    <property type="project" value="InterPro"/>
</dbReference>
<evidence type="ECO:0000256" key="2">
    <source>
        <dbReference type="ARBA" id="ARBA00022670"/>
    </source>
</evidence>
<keyword evidence="2" id="KW-0645">Protease</keyword>
<feature type="domain" description="Peptidase M16 C-terminal" evidence="8">
    <location>
        <begin position="235"/>
        <end position="420"/>
    </location>
</feature>
<evidence type="ECO:0000313" key="9">
    <source>
        <dbReference type="EMBL" id="GGZ99336.1"/>
    </source>
</evidence>
<keyword evidence="5" id="KW-0482">Metalloprotease</keyword>
<keyword evidence="6" id="KW-0732">Signal</keyword>
<gene>
    <name evidence="9" type="ORF">GCM10011617_19710</name>
</gene>
<evidence type="ECO:0000256" key="4">
    <source>
        <dbReference type="ARBA" id="ARBA00022833"/>
    </source>
</evidence>
<dbReference type="InterPro" id="IPR011249">
    <property type="entry name" value="Metalloenz_LuxS/M16"/>
</dbReference>